<dbReference type="InterPro" id="IPR008271">
    <property type="entry name" value="Ser/Thr_kinase_AS"/>
</dbReference>
<evidence type="ECO:0000313" key="15">
    <source>
        <dbReference type="Proteomes" id="UP001153269"/>
    </source>
</evidence>
<keyword evidence="5 10" id="KW-0547">Nucleotide-binding</keyword>
<dbReference type="Gene3D" id="1.10.510.10">
    <property type="entry name" value="Transferase(Phosphotransferase) domain 1"/>
    <property type="match status" value="1"/>
</dbReference>
<dbReference type="GO" id="GO:0004674">
    <property type="term" value="F:protein serine/threonine kinase activity"/>
    <property type="evidence" value="ECO:0007669"/>
    <property type="project" value="UniProtKB-KW"/>
</dbReference>
<keyword evidence="7 10" id="KW-0067">ATP-binding</keyword>
<keyword evidence="6" id="KW-0418">Kinase</keyword>
<evidence type="ECO:0000256" key="8">
    <source>
        <dbReference type="ARBA" id="ARBA00047899"/>
    </source>
</evidence>
<dbReference type="GO" id="GO:0005737">
    <property type="term" value="C:cytoplasm"/>
    <property type="evidence" value="ECO:0007669"/>
    <property type="project" value="TreeGrafter"/>
</dbReference>
<dbReference type="InterPro" id="IPR017441">
    <property type="entry name" value="Protein_kinase_ATP_BS"/>
</dbReference>
<evidence type="ECO:0000256" key="4">
    <source>
        <dbReference type="ARBA" id="ARBA00022679"/>
    </source>
</evidence>
<feature type="region of interest" description="Disordered" evidence="12">
    <location>
        <begin position="1"/>
        <end position="91"/>
    </location>
</feature>
<dbReference type="GO" id="GO:0005524">
    <property type="term" value="F:ATP binding"/>
    <property type="evidence" value="ECO:0007669"/>
    <property type="project" value="UniProtKB-UniRule"/>
</dbReference>
<evidence type="ECO:0000313" key="14">
    <source>
        <dbReference type="EMBL" id="CAB1413987.1"/>
    </source>
</evidence>
<reference evidence="14" key="1">
    <citation type="submission" date="2020-03" db="EMBL/GenBank/DDBJ databases">
        <authorList>
            <person name="Weist P."/>
        </authorList>
    </citation>
    <scope>NUCLEOTIDE SEQUENCE</scope>
</reference>
<evidence type="ECO:0000256" key="12">
    <source>
        <dbReference type="SAM" id="MobiDB-lite"/>
    </source>
</evidence>
<accession>A0A9N7Y659</accession>
<evidence type="ECO:0000256" key="3">
    <source>
        <dbReference type="ARBA" id="ARBA00022527"/>
    </source>
</evidence>
<dbReference type="SMART" id="SM00220">
    <property type="entry name" value="S_TKc"/>
    <property type="match status" value="1"/>
</dbReference>
<dbReference type="SUPFAM" id="SSF56112">
    <property type="entry name" value="Protein kinase-like (PK-like)"/>
    <property type="match status" value="1"/>
</dbReference>
<dbReference type="Gene3D" id="3.30.200.20">
    <property type="entry name" value="Phosphorylase Kinase, domain 1"/>
    <property type="match status" value="1"/>
</dbReference>
<dbReference type="EMBL" id="CADEAL010000080">
    <property type="protein sequence ID" value="CAB1413987.1"/>
    <property type="molecule type" value="Genomic_DNA"/>
</dbReference>
<proteinExistence type="inferred from homology"/>
<comment type="caution">
    <text evidence="14">The sequence shown here is derived from an EMBL/GenBank/DDBJ whole genome shotgun (WGS) entry which is preliminary data.</text>
</comment>
<evidence type="ECO:0000256" key="6">
    <source>
        <dbReference type="ARBA" id="ARBA00022777"/>
    </source>
</evidence>
<comment type="similarity">
    <text evidence="1">Belongs to the protein kinase superfamily. CAMK Ser/Thr protein kinase family. PIM subfamily.</text>
</comment>
<dbReference type="PANTHER" id="PTHR22984:SF11">
    <property type="entry name" value="AURORA KINASE-RELATED"/>
    <property type="match status" value="1"/>
</dbReference>
<evidence type="ECO:0000256" key="7">
    <source>
        <dbReference type="ARBA" id="ARBA00022840"/>
    </source>
</evidence>
<dbReference type="InterPro" id="IPR000719">
    <property type="entry name" value="Prot_kinase_dom"/>
</dbReference>
<keyword evidence="15" id="KW-1185">Reference proteome</keyword>
<evidence type="ECO:0000256" key="10">
    <source>
        <dbReference type="PROSITE-ProRule" id="PRU10141"/>
    </source>
</evidence>
<evidence type="ECO:0000256" key="5">
    <source>
        <dbReference type="ARBA" id="ARBA00022741"/>
    </source>
</evidence>
<dbReference type="InterPro" id="IPR011009">
    <property type="entry name" value="Kinase-like_dom_sf"/>
</dbReference>
<comment type="catalytic activity">
    <reaction evidence="9">
        <text>L-seryl-[protein] + ATP = O-phospho-L-seryl-[protein] + ADP + H(+)</text>
        <dbReference type="Rhea" id="RHEA:17989"/>
        <dbReference type="Rhea" id="RHEA-COMP:9863"/>
        <dbReference type="Rhea" id="RHEA-COMP:11604"/>
        <dbReference type="ChEBI" id="CHEBI:15378"/>
        <dbReference type="ChEBI" id="CHEBI:29999"/>
        <dbReference type="ChEBI" id="CHEBI:30616"/>
        <dbReference type="ChEBI" id="CHEBI:83421"/>
        <dbReference type="ChEBI" id="CHEBI:456216"/>
        <dbReference type="EC" id="2.7.11.1"/>
    </reaction>
</comment>
<sequence>MDPGETPHTLQPEIKTSPEADGPDRKVSRVKGRKRKVRENDEGQAGKTKREADQESASCPMDVAPPKAKVSGRRKIASGVRTGKKRTRVPGDRKRAKFVKKYWQLDHIGRGGFGSVYAGFRKADWVPVAIKHVEDRMLPKPVSLNGKELPKEVAIMMKLAAEKDDSAGMSAPIELLEWYDLGNELILVLEKPFDSKDLHDYVVEHGSVPEWKAKLLMKQLVDAAIGLEKRQIFHRDIKLENILIDEGSSVPGVRLIDFGVSEIAEQDTIFTINCGTEDHQPPECFFQSCHSPGPTTVYQLGIVLYEMLHGAAFSTEEYLQRKLNMSSKLSEECQDFLRACWRKEPALRSTLTELQLHPWLI</sequence>
<dbReference type="PROSITE" id="PS00108">
    <property type="entry name" value="PROTEIN_KINASE_ST"/>
    <property type="match status" value="1"/>
</dbReference>
<keyword evidence="4" id="KW-0808">Transferase</keyword>
<feature type="binding site" evidence="10">
    <location>
        <position position="131"/>
    </location>
    <ligand>
        <name>ATP</name>
        <dbReference type="ChEBI" id="CHEBI:30616"/>
    </ligand>
</feature>
<feature type="domain" description="Protein kinase" evidence="13">
    <location>
        <begin position="102"/>
        <end position="360"/>
    </location>
</feature>
<feature type="compositionally biased region" description="Basic and acidic residues" evidence="12">
    <location>
        <begin position="16"/>
        <end position="27"/>
    </location>
</feature>
<protein>
    <recommendedName>
        <fullName evidence="2">non-specific serine/threonine protein kinase</fullName>
        <ecNumber evidence="2">2.7.11.1</ecNumber>
    </recommendedName>
</protein>
<dbReference type="InterPro" id="IPR051138">
    <property type="entry name" value="PIM_Ser/Thr_kinase"/>
</dbReference>
<dbReference type="Proteomes" id="UP001153269">
    <property type="component" value="Unassembled WGS sequence"/>
</dbReference>
<name>A0A9N7Y659_PLEPL</name>
<dbReference type="PANTHER" id="PTHR22984">
    <property type="entry name" value="SERINE/THREONINE-PROTEIN KINASE PIM"/>
    <property type="match status" value="1"/>
</dbReference>
<evidence type="ECO:0000256" key="9">
    <source>
        <dbReference type="ARBA" id="ARBA00048679"/>
    </source>
</evidence>
<dbReference type="GO" id="GO:0007346">
    <property type="term" value="P:regulation of mitotic cell cycle"/>
    <property type="evidence" value="ECO:0007669"/>
    <property type="project" value="TreeGrafter"/>
</dbReference>
<gene>
    <name evidence="14" type="ORF">PLEPLA_LOCUS1690</name>
</gene>
<dbReference type="FunFam" id="3.30.200.20:FF:000475">
    <property type="entry name" value="Serine/threonine-protein kinase"/>
    <property type="match status" value="1"/>
</dbReference>
<feature type="compositionally biased region" description="Basic residues" evidence="12">
    <location>
        <begin position="28"/>
        <end position="37"/>
    </location>
</feature>
<dbReference type="PROSITE" id="PS50011">
    <property type="entry name" value="PROTEIN_KINASE_DOM"/>
    <property type="match status" value="1"/>
</dbReference>
<dbReference type="GO" id="GO:0043066">
    <property type="term" value="P:negative regulation of apoptotic process"/>
    <property type="evidence" value="ECO:0007669"/>
    <property type="project" value="TreeGrafter"/>
</dbReference>
<evidence type="ECO:0000259" key="13">
    <source>
        <dbReference type="PROSITE" id="PS50011"/>
    </source>
</evidence>
<keyword evidence="3 11" id="KW-0723">Serine/threonine-protein kinase</keyword>
<evidence type="ECO:0000256" key="1">
    <source>
        <dbReference type="ARBA" id="ARBA00005505"/>
    </source>
</evidence>
<evidence type="ECO:0000256" key="2">
    <source>
        <dbReference type="ARBA" id="ARBA00012513"/>
    </source>
</evidence>
<organism evidence="14 15">
    <name type="scientific">Pleuronectes platessa</name>
    <name type="common">European plaice</name>
    <dbReference type="NCBI Taxonomy" id="8262"/>
    <lineage>
        <taxon>Eukaryota</taxon>
        <taxon>Metazoa</taxon>
        <taxon>Chordata</taxon>
        <taxon>Craniata</taxon>
        <taxon>Vertebrata</taxon>
        <taxon>Euteleostomi</taxon>
        <taxon>Actinopterygii</taxon>
        <taxon>Neopterygii</taxon>
        <taxon>Teleostei</taxon>
        <taxon>Neoteleostei</taxon>
        <taxon>Acanthomorphata</taxon>
        <taxon>Carangaria</taxon>
        <taxon>Pleuronectiformes</taxon>
        <taxon>Pleuronectoidei</taxon>
        <taxon>Pleuronectidae</taxon>
        <taxon>Pleuronectes</taxon>
    </lineage>
</organism>
<dbReference type="Pfam" id="PF00069">
    <property type="entry name" value="Pkinase"/>
    <property type="match status" value="1"/>
</dbReference>
<dbReference type="AlphaFoldDB" id="A0A9N7Y659"/>
<comment type="catalytic activity">
    <reaction evidence="8">
        <text>L-threonyl-[protein] + ATP = O-phospho-L-threonyl-[protein] + ADP + H(+)</text>
        <dbReference type="Rhea" id="RHEA:46608"/>
        <dbReference type="Rhea" id="RHEA-COMP:11060"/>
        <dbReference type="Rhea" id="RHEA-COMP:11605"/>
        <dbReference type="ChEBI" id="CHEBI:15378"/>
        <dbReference type="ChEBI" id="CHEBI:30013"/>
        <dbReference type="ChEBI" id="CHEBI:30616"/>
        <dbReference type="ChEBI" id="CHEBI:61977"/>
        <dbReference type="ChEBI" id="CHEBI:456216"/>
        <dbReference type="EC" id="2.7.11.1"/>
    </reaction>
</comment>
<dbReference type="PROSITE" id="PS00107">
    <property type="entry name" value="PROTEIN_KINASE_ATP"/>
    <property type="match status" value="1"/>
</dbReference>
<dbReference type="EC" id="2.7.11.1" evidence="2"/>
<evidence type="ECO:0000256" key="11">
    <source>
        <dbReference type="RuleBase" id="RU000304"/>
    </source>
</evidence>
<feature type="compositionally biased region" description="Basic residues" evidence="12">
    <location>
        <begin position="70"/>
        <end position="91"/>
    </location>
</feature>